<dbReference type="KEGG" id="cfi:Celf_1206"/>
<feature type="compositionally biased region" description="Low complexity" evidence="1">
    <location>
        <begin position="20"/>
        <end position="33"/>
    </location>
</feature>
<evidence type="ECO:0000313" key="2">
    <source>
        <dbReference type="EMBL" id="AEE45341.1"/>
    </source>
</evidence>
<accession>F4H3C0</accession>
<keyword evidence="3" id="KW-1185">Reference proteome</keyword>
<dbReference type="STRING" id="590998.Celf_1206"/>
<dbReference type="Proteomes" id="UP000008460">
    <property type="component" value="Chromosome"/>
</dbReference>
<reference evidence="2 3" key="1">
    <citation type="submission" date="2011-04" db="EMBL/GenBank/DDBJ databases">
        <title>Complete sequence of Cellulomonas fimi ATCC 484.</title>
        <authorList>
            <consortium name="US DOE Joint Genome Institute"/>
            <person name="Lucas S."/>
            <person name="Han J."/>
            <person name="Lapidus A."/>
            <person name="Cheng J.-F."/>
            <person name="Goodwin L."/>
            <person name="Pitluck S."/>
            <person name="Peters L."/>
            <person name="Chertkov O."/>
            <person name="Detter J.C."/>
            <person name="Han C."/>
            <person name="Tapia R."/>
            <person name="Land M."/>
            <person name="Hauser L."/>
            <person name="Kyrpides N."/>
            <person name="Ivanova N."/>
            <person name="Ovchinnikova G."/>
            <person name="Pagani I."/>
            <person name="Mead D."/>
            <person name="Brumm P."/>
            <person name="Woyke T."/>
        </authorList>
    </citation>
    <scope>NUCLEOTIDE SEQUENCE [LARGE SCALE GENOMIC DNA]</scope>
    <source>
        <strain evidence="3">ATCC 484 / DSM 20113 / JCM 1341 / NBRC 15513 / NCIMB 8980 / NCTC 7547</strain>
    </source>
</reference>
<feature type="compositionally biased region" description="Basic and acidic residues" evidence="1">
    <location>
        <begin position="101"/>
        <end position="116"/>
    </location>
</feature>
<sequence>MTTSTPDPFGTRNDPDTPLGTSGTSSTGSTGTSGTLGTGGTLGGGTTGTTGSGGTSAGAGERTQQAASTAKEQASDVAHSAAQAGQHVAQEAKAEAGAVVREARRQTRRLLEDARGELTTQASGQQRRFAGTARTFGSQLSSMADSSPDQGAAVDVVAEVGSRVQALADWLEQREPGDVLDEVRAFARRRPGVFLLAAAGAGLVVGRLARGLKDAPSSSDSARPLGTVGTAGTIGAPTTTTYPPTYPATGGAWAEPTTSGYTGTSSTGTTAGTPTWSSTSGTDPLSTSGGASPVGASGEDAEGDQRGTGSTGSVGAGGTSAPGSTDPWTSEGGRR</sequence>
<feature type="compositionally biased region" description="Low complexity" evidence="1">
    <location>
        <begin position="226"/>
        <end position="282"/>
    </location>
</feature>
<dbReference type="AlphaFoldDB" id="F4H3C0"/>
<feature type="compositionally biased region" description="Polar residues" evidence="1">
    <location>
        <begin position="135"/>
        <end position="149"/>
    </location>
</feature>
<dbReference type="RefSeq" id="WP_013770367.1">
    <property type="nucleotide sequence ID" value="NC_015514.1"/>
</dbReference>
<feature type="region of interest" description="Disordered" evidence="1">
    <location>
        <begin position="1"/>
        <end position="152"/>
    </location>
</feature>
<dbReference type="eggNOG" id="COG0711">
    <property type="taxonomic scope" value="Bacteria"/>
</dbReference>
<organism evidence="2 3">
    <name type="scientific">Cellulomonas fimi (strain ATCC 484 / DSM 20113 / JCM 1341 / CCUG 24087 / LMG 16345 / NBRC 15513 / NCIMB 8980 / NCTC 7547 / NRS-133)</name>
    <dbReference type="NCBI Taxonomy" id="590998"/>
    <lineage>
        <taxon>Bacteria</taxon>
        <taxon>Bacillati</taxon>
        <taxon>Actinomycetota</taxon>
        <taxon>Actinomycetes</taxon>
        <taxon>Micrococcales</taxon>
        <taxon>Cellulomonadaceae</taxon>
        <taxon>Cellulomonas</taxon>
    </lineage>
</organism>
<protein>
    <submittedName>
        <fullName evidence="2">Uncharacterized protein</fullName>
    </submittedName>
</protein>
<gene>
    <name evidence="2" type="ordered locus">Celf_1206</name>
</gene>
<evidence type="ECO:0000256" key="1">
    <source>
        <dbReference type="SAM" id="MobiDB-lite"/>
    </source>
</evidence>
<feature type="compositionally biased region" description="Gly residues" evidence="1">
    <location>
        <begin position="34"/>
        <end position="57"/>
    </location>
</feature>
<feature type="region of interest" description="Disordered" evidence="1">
    <location>
        <begin position="213"/>
        <end position="335"/>
    </location>
</feature>
<name>F4H3C0_CELFA</name>
<proteinExistence type="predicted"/>
<feature type="compositionally biased region" description="Gly residues" evidence="1">
    <location>
        <begin position="309"/>
        <end position="320"/>
    </location>
</feature>
<evidence type="ECO:0000313" key="3">
    <source>
        <dbReference type="Proteomes" id="UP000008460"/>
    </source>
</evidence>
<feature type="compositionally biased region" description="Polar residues" evidence="1">
    <location>
        <begin position="62"/>
        <end position="72"/>
    </location>
</feature>
<dbReference type="EMBL" id="CP002666">
    <property type="protein sequence ID" value="AEE45341.1"/>
    <property type="molecule type" value="Genomic_DNA"/>
</dbReference>
<dbReference type="HOGENOM" id="CLU_828178_0_0_11"/>